<evidence type="ECO:0000256" key="9">
    <source>
        <dbReference type="ARBA" id="ARBA00023136"/>
    </source>
</evidence>
<feature type="transmembrane region" description="Helical" evidence="10">
    <location>
        <begin position="231"/>
        <end position="249"/>
    </location>
</feature>
<organism evidence="11 14">
    <name type="scientific">Acetobacterium wieringae</name>
    <dbReference type="NCBI Taxonomy" id="52694"/>
    <lineage>
        <taxon>Bacteria</taxon>
        <taxon>Bacillati</taxon>
        <taxon>Bacillota</taxon>
        <taxon>Clostridia</taxon>
        <taxon>Eubacteriales</taxon>
        <taxon>Eubacteriaceae</taxon>
        <taxon>Acetobacterium</taxon>
    </lineage>
</organism>
<comment type="caution">
    <text evidence="10">Lacks conserved residue(s) required for the propagation of feature annotation.</text>
</comment>
<comment type="cofactor">
    <cofactor evidence="10">
        <name>FMN</name>
        <dbReference type="ChEBI" id="CHEBI:58210"/>
    </cofactor>
</comment>
<feature type="modified residue" description="FMN phosphoryl threonine" evidence="10">
    <location>
        <position position="156"/>
    </location>
</feature>
<evidence type="ECO:0000256" key="3">
    <source>
        <dbReference type="ARBA" id="ARBA00022630"/>
    </source>
</evidence>
<name>A0A1F2PHX4_9FIRM</name>
<evidence type="ECO:0000256" key="10">
    <source>
        <dbReference type="HAMAP-Rule" id="MF_00462"/>
    </source>
</evidence>
<evidence type="ECO:0000313" key="15">
    <source>
        <dbReference type="Proteomes" id="UP000322619"/>
    </source>
</evidence>
<comment type="subunit">
    <text evidence="10">The complex is composed of six subunits: RnfA, RnfB, RnfC, RnfD, RnfE and RnfG.</text>
</comment>
<reference evidence="12 15" key="2">
    <citation type="submission" date="2019-08" db="EMBL/GenBank/DDBJ databases">
        <title>Isolation and enrichment of carboxydotrophic bacteria from anaerobic sludge for the production of bio-based chemicals from syngas.</title>
        <authorList>
            <person name="Antares A.L."/>
            <person name="Moreira J."/>
            <person name="Diender M."/>
            <person name="Parshina S.N."/>
            <person name="Stams A.J.M."/>
            <person name="Alves M."/>
            <person name="Alves J.I."/>
            <person name="Sousa D.Z."/>
        </authorList>
    </citation>
    <scope>NUCLEOTIDE SEQUENCE [LARGE SCALE GENOMIC DNA]</scope>
    <source>
        <strain evidence="12 15">JM</strain>
    </source>
</reference>
<dbReference type="Proteomes" id="UP000322619">
    <property type="component" value="Unassembled WGS sequence"/>
</dbReference>
<keyword evidence="8 10" id="KW-1133">Transmembrane helix</keyword>
<dbReference type="EMBL" id="CP087994">
    <property type="protein sequence ID" value="UYO61436.1"/>
    <property type="molecule type" value="Genomic_DNA"/>
</dbReference>
<dbReference type="Proteomes" id="UP000176244">
    <property type="component" value="Unassembled WGS sequence"/>
</dbReference>
<evidence type="ECO:0000313" key="14">
    <source>
        <dbReference type="Proteomes" id="UP000176244"/>
    </source>
</evidence>
<comment type="similarity">
    <text evidence="10">Belongs to the NqrB/RnfD family.</text>
</comment>
<dbReference type="RefSeq" id="WP_070371170.1">
    <property type="nucleotide sequence ID" value="NZ_CABIIK010000056.1"/>
</dbReference>
<dbReference type="HAMAP" id="MF_00462">
    <property type="entry name" value="RsxD_RnfD"/>
    <property type="match status" value="1"/>
</dbReference>
<feature type="transmembrane region" description="Helical" evidence="10">
    <location>
        <begin position="209"/>
        <end position="225"/>
    </location>
</feature>
<feature type="transmembrane region" description="Helical" evidence="10">
    <location>
        <begin position="27"/>
        <end position="60"/>
    </location>
</feature>
<evidence type="ECO:0000256" key="5">
    <source>
        <dbReference type="ARBA" id="ARBA00022692"/>
    </source>
</evidence>
<feature type="transmembrane region" description="Helical" evidence="10">
    <location>
        <begin position="72"/>
        <end position="90"/>
    </location>
</feature>
<dbReference type="GO" id="GO:0022900">
    <property type="term" value="P:electron transport chain"/>
    <property type="evidence" value="ECO:0007669"/>
    <property type="project" value="UniProtKB-UniRule"/>
</dbReference>
<dbReference type="InterPro" id="IPR004338">
    <property type="entry name" value="NqrB/RnfD"/>
</dbReference>
<dbReference type="PANTHER" id="PTHR30578:SF0">
    <property type="entry name" value="ION-TRANSLOCATING OXIDOREDUCTASE COMPLEX SUBUNIT D"/>
    <property type="match status" value="1"/>
</dbReference>
<evidence type="ECO:0000256" key="4">
    <source>
        <dbReference type="ARBA" id="ARBA00022643"/>
    </source>
</evidence>
<dbReference type="OrthoDB" id="9776359at2"/>
<keyword evidence="4 10" id="KW-0288">FMN</keyword>
<dbReference type="EMBL" id="LKEU01000029">
    <property type="protein sequence ID" value="OFV70655.1"/>
    <property type="molecule type" value="Genomic_DNA"/>
</dbReference>
<dbReference type="NCBIfam" id="TIGR01946">
    <property type="entry name" value="rnfD"/>
    <property type="match status" value="1"/>
</dbReference>
<evidence type="ECO:0000256" key="2">
    <source>
        <dbReference type="ARBA" id="ARBA00022553"/>
    </source>
</evidence>
<reference evidence="13" key="3">
    <citation type="submission" date="2021-11" db="EMBL/GenBank/DDBJ databases">
        <title>Isoprene-degrading acetogen.</title>
        <authorList>
            <person name="Yang Y."/>
            <person name="Jin H."/>
            <person name="Yan J."/>
        </authorList>
    </citation>
    <scope>NUCLEOTIDE SEQUENCE</scope>
    <source>
        <strain evidence="13">Berkeley</strain>
    </source>
</reference>
<keyword evidence="1 10" id="KW-0813">Transport</keyword>
<feature type="transmembrane region" description="Helical" evidence="10">
    <location>
        <begin position="261"/>
        <end position="280"/>
    </location>
</feature>
<evidence type="ECO:0000256" key="7">
    <source>
        <dbReference type="ARBA" id="ARBA00022982"/>
    </source>
</evidence>
<evidence type="ECO:0000256" key="1">
    <source>
        <dbReference type="ARBA" id="ARBA00022448"/>
    </source>
</evidence>
<keyword evidence="9 10" id="KW-0472">Membrane</keyword>
<evidence type="ECO:0000313" key="13">
    <source>
        <dbReference type="EMBL" id="UYO61436.1"/>
    </source>
</evidence>
<dbReference type="Proteomes" id="UP001163550">
    <property type="component" value="Chromosome"/>
</dbReference>
<evidence type="ECO:0000313" key="12">
    <source>
        <dbReference type="EMBL" id="TYC88317.1"/>
    </source>
</evidence>
<reference evidence="11 14" key="1">
    <citation type="submission" date="2015-09" db="EMBL/GenBank/DDBJ databases">
        <title>Genome sequence of Acetobacterium wieringae DSM 1911.</title>
        <authorList>
            <person name="Poehlein A."/>
            <person name="Bengelsdorf F.R."/>
            <person name="Schiel-Bengelsdorf B."/>
            <person name="Duerre P."/>
            <person name="Daniel R."/>
        </authorList>
    </citation>
    <scope>NUCLEOTIDE SEQUENCE [LARGE SCALE GENOMIC DNA]</scope>
    <source>
        <strain evidence="11 14">DSM 1911</strain>
    </source>
</reference>
<dbReference type="STRING" id="52694.ACWI_18670"/>
<accession>A0A1F2PHX4</accession>
<dbReference type="GO" id="GO:0005886">
    <property type="term" value="C:plasma membrane"/>
    <property type="evidence" value="ECO:0007669"/>
    <property type="project" value="UniProtKB-SubCell"/>
</dbReference>
<comment type="function">
    <text evidence="10">Part of a membrane-bound complex that couples electron transfer with translocation of ions across the membrane.</text>
</comment>
<dbReference type="EMBL" id="VSLA01000002">
    <property type="protein sequence ID" value="TYC88317.1"/>
    <property type="molecule type" value="Genomic_DNA"/>
</dbReference>
<evidence type="ECO:0000256" key="8">
    <source>
        <dbReference type="ARBA" id="ARBA00022989"/>
    </source>
</evidence>
<sequence>MNELNLTVSSSPHIRAKHTTANIMQNVIIALLPALAVAGYVFGVWALALVAICIISSVVTEAVIQKLLKKPITVNDWSAVVTGVLLAFNLPINAPWWIAVVGSVFAIAIVKQCFGGLGQNFINPALAARAFLLASWPGHMTSTAYIPVTDTVTTATPLALLKAGDLASMPSTLDLFTGLNGVYGCIGEISALALLIGGVYLIIKGIISWRIPVIYLLTIGIFALLVGQDPIVHIVSGGVVLGAFFMATDYASSPVTPKGQIIYAVGCGLITMIIRIYGGYPEGCSYSILLMNVATPLIERFTKERIYGVTKIKKEAKA</sequence>
<keyword evidence="7 10" id="KW-0249">Electron transport</keyword>
<dbReference type="AlphaFoldDB" id="A0A1F2PHX4"/>
<proteinExistence type="inferred from homology"/>
<evidence type="ECO:0000313" key="11">
    <source>
        <dbReference type="EMBL" id="OFV70655.1"/>
    </source>
</evidence>
<keyword evidence="2 10" id="KW-0597">Phosphoprotein</keyword>
<dbReference type="PANTHER" id="PTHR30578">
    <property type="entry name" value="ELECTRON TRANSPORT COMPLEX PROTEIN RNFD"/>
    <property type="match status" value="1"/>
</dbReference>
<dbReference type="GO" id="GO:0055085">
    <property type="term" value="P:transmembrane transport"/>
    <property type="evidence" value="ECO:0007669"/>
    <property type="project" value="InterPro"/>
</dbReference>
<evidence type="ECO:0000313" key="16">
    <source>
        <dbReference type="Proteomes" id="UP001163550"/>
    </source>
</evidence>
<evidence type="ECO:0000256" key="6">
    <source>
        <dbReference type="ARBA" id="ARBA00022967"/>
    </source>
</evidence>
<keyword evidence="6 10" id="KW-1278">Translocase</keyword>
<gene>
    <name evidence="11" type="primary">rsxD_2</name>
    <name evidence="10" type="synonym">rnfD</name>
    <name evidence="11" type="ORF">ACWI_18670</name>
    <name evidence="12" type="ORF">FXB42_01500</name>
    <name evidence="13" type="ORF">LNN31_11645</name>
</gene>
<feature type="transmembrane region" description="Helical" evidence="10">
    <location>
        <begin position="181"/>
        <end position="202"/>
    </location>
</feature>
<dbReference type="EC" id="7.-.-.-" evidence="10"/>
<keyword evidence="5 10" id="KW-0812">Transmembrane</keyword>
<dbReference type="InterPro" id="IPR011303">
    <property type="entry name" value="RnfD_bac"/>
</dbReference>
<protein>
    <recommendedName>
        <fullName evidence="10">Ion-translocating oxidoreductase complex subunit D</fullName>
        <ecNumber evidence="10">7.-.-.-</ecNumber>
    </recommendedName>
    <alternativeName>
        <fullName evidence="10">Rnf electron transport complex subunit D</fullName>
    </alternativeName>
</protein>
<keyword evidence="3 10" id="KW-0285">Flavoprotein</keyword>
<dbReference type="Pfam" id="PF03116">
    <property type="entry name" value="NQR2_RnfD_RnfE"/>
    <property type="match status" value="1"/>
</dbReference>
<keyword evidence="10" id="KW-1003">Cell membrane</keyword>
<keyword evidence="16" id="KW-1185">Reference proteome</keyword>
<comment type="subcellular location">
    <subcellularLocation>
        <location evidence="10">Cell membrane</location>
        <topology evidence="10">Multi-pass membrane protein</topology>
    </subcellularLocation>
</comment>